<keyword evidence="1" id="KW-1133">Transmembrane helix</keyword>
<sequence>MFLIKGVKNFRLSFIAIYLCGLAARILLYFVFLVATALINLIPSEDNDNALIFFRKMVVIKIIICVFYTVLKIYVFITIDYEPALLVRQEQSARNTYVKKGGSNCDTSCPNTTM</sequence>
<name>A0A368FTE2_ANCCA</name>
<dbReference type="AlphaFoldDB" id="A0A368FTE2"/>
<reference evidence="2 3" key="1">
    <citation type="submission" date="2014-10" db="EMBL/GenBank/DDBJ databases">
        <title>Draft genome of the hookworm Ancylostoma caninum.</title>
        <authorList>
            <person name="Mitreva M."/>
        </authorList>
    </citation>
    <scope>NUCLEOTIDE SEQUENCE [LARGE SCALE GENOMIC DNA]</scope>
    <source>
        <strain evidence="2 3">Baltimore</strain>
    </source>
</reference>
<dbReference type="EMBL" id="JOJR01000827">
    <property type="protein sequence ID" value="RCN34065.1"/>
    <property type="molecule type" value="Genomic_DNA"/>
</dbReference>
<accession>A0A368FTE2</accession>
<dbReference type="Proteomes" id="UP000252519">
    <property type="component" value="Unassembled WGS sequence"/>
</dbReference>
<proteinExistence type="predicted"/>
<evidence type="ECO:0000313" key="3">
    <source>
        <dbReference type="Proteomes" id="UP000252519"/>
    </source>
</evidence>
<evidence type="ECO:0000256" key="1">
    <source>
        <dbReference type="SAM" id="Phobius"/>
    </source>
</evidence>
<feature type="transmembrane region" description="Helical" evidence="1">
    <location>
        <begin position="59"/>
        <end position="79"/>
    </location>
</feature>
<keyword evidence="3" id="KW-1185">Reference proteome</keyword>
<dbReference type="OrthoDB" id="5845843at2759"/>
<comment type="caution">
    <text evidence="2">The sequence shown here is derived from an EMBL/GenBank/DDBJ whole genome shotgun (WGS) entry which is preliminary data.</text>
</comment>
<evidence type="ECO:0000313" key="2">
    <source>
        <dbReference type="EMBL" id="RCN34065.1"/>
    </source>
</evidence>
<organism evidence="2 3">
    <name type="scientific">Ancylostoma caninum</name>
    <name type="common">Dog hookworm</name>
    <dbReference type="NCBI Taxonomy" id="29170"/>
    <lineage>
        <taxon>Eukaryota</taxon>
        <taxon>Metazoa</taxon>
        <taxon>Ecdysozoa</taxon>
        <taxon>Nematoda</taxon>
        <taxon>Chromadorea</taxon>
        <taxon>Rhabditida</taxon>
        <taxon>Rhabditina</taxon>
        <taxon>Rhabditomorpha</taxon>
        <taxon>Strongyloidea</taxon>
        <taxon>Ancylostomatidae</taxon>
        <taxon>Ancylostomatinae</taxon>
        <taxon>Ancylostoma</taxon>
    </lineage>
</organism>
<keyword evidence="1" id="KW-0472">Membrane</keyword>
<keyword evidence="1" id="KW-0812">Transmembrane</keyword>
<protein>
    <submittedName>
        <fullName evidence="2">Uncharacterized protein</fullName>
    </submittedName>
</protein>
<gene>
    <name evidence="2" type="ORF">ANCCAN_20086</name>
</gene>
<feature type="transmembrane region" description="Helical" evidence="1">
    <location>
        <begin position="12"/>
        <end position="39"/>
    </location>
</feature>